<protein>
    <submittedName>
        <fullName evidence="2">Uncharacterized protein</fullName>
    </submittedName>
</protein>
<dbReference type="AlphaFoldDB" id="A0A484MY64"/>
<evidence type="ECO:0000313" key="3">
    <source>
        <dbReference type="Proteomes" id="UP000595140"/>
    </source>
</evidence>
<accession>A0A484MY64</accession>
<sequence>MNLILENLYIATTAVFCLSLALCSTIMLSLLSLFCSSLLSLYVLTCYCHCCGGVLLFPPCFQTRREVTASRAFSSPYCPVVLLDLCVL</sequence>
<keyword evidence="1" id="KW-1133">Transmembrane helix</keyword>
<dbReference type="Proteomes" id="UP000595140">
    <property type="component" value="Unassembled WGS sequence"/>
</dbReference>
<evidence type="ECO:0000256" key="1">
    <source>
        <dbReference type="SAM" id="Phobius"/>
    </source>
</evidence>
<name>A0A484MY64_9ASTE</name>
<keyword evidence="1" id="KW-0472">Membrane</keyword>
<reference evidence="2 3" key="1">
    <citation type="submission" date="2018-04" db="EMBL/GenBank/DDBJ databases">
        <authorList>
            <person name="Vogel A."/>
        </authorList>
    </citation>
    <scope>NUCLEOTIDE SEQUENCE [LARGE SCALE GENOMIC DNA]</scope>
</reference>
<keyword evidence="3" id="KW-1185">Reference proteome</keyword>
<evidence type="ECO:0000313" key="2">
    <source>
        <dbReference type="EMBL" id="VFQ93941.1"/>
    </source>
</evidence>
<gene>
    <name evidence="2" type="ORF">CCAM_LOCUS35717</name>
</gene>
<organism evidence="2 3">
    <name type="scientific">Cuscuta campestris</name>
    <dbReference type="NCBI Taxonomy" id="132261"/>
    <lineage>
        <taxon>Eukaryota</taxon>
        <taxon>Viridiplantae</taxon>
        <taxon>Streptophyta</taxon>
        <taxon>Embryophyta</taxon>
        <taxon>Tracheophyta</taxon>
        <taxon>Spermatophyta</taxon>
        <taxon>Magnoliopsida</taxon>
        <taxon>eudicotyledons</taxon>
        <taxon>Gunneridae</taxon>
        <taxon>Pentapetalae</taxon>
        <taxon>asterids</taxon>
        <taxon>lamiids</taxon>
        <taxon>Solanales</taxon>
        <taxon>Convolvulaceae</taxon>
        <taxon>Cuscuteae</taxon>
        <taxon>Cuscuta</taxon>
        <taxon>Cuscuta subgen. Grammica</taxon>
        <taxon>Cuscuta sect. Cleistogrammica</taxon>
    </lineage>
</organism>
<feature type="transmembrane region" description="Helical" evidence="1">
    <location>
        <begin position="7"/>
        <end position="33"/>
    </location>
</feature>
<dbReference type="EMBL" id="OOIL02005074">
    <property type="protein sequence ID" value="VFQ93941.1"/>
    <property type="molecule type" value="Genomic_DNA"/>
</dbReference>
<feature type="transmembrane region" description="Helical" evidence="1">
    <location>
        <begin position="39"/>
        <end position="61"/>
    </location>
</feature>
<keyword evidence="1" id="KW-0812">Transmembrane</keyword>
<proteinExistence type="predicted"/>